<dbReference type="OrthoDB" id="9800872at2"/>
<dbReference type="PROSITE" id="PS50206">
    <property type="entry name" value="RHODANESE_3"/>
    <property type="match status" value="1"/>
</dbReference>
<dbReference type="Proteomes" id="UP000198546">
    <property type="component" value="Chromosome i"/>
</dbReference>
<evidence type="ECO:0000259" key="1">
    <source>
        <dbReference type="PROSITE" id="PS50206"/>
    </source>
</evidence>
<dbReference type="CDD" id="cd00158">
    <property type="entry name" value="RHOD"/>
    <property type="match status" value="1"/>
</dbReference>
<dbReference type="RefSeq" id="WP_090589765.1">
    <property type="nucleotide sequence ID" value="NZ_LT629688.1"/>
</dbReference>
<name>A0A1G6S2D5_9ACTN</name>
<reference evidence="2 3" key="1">
    <citation type="submission" date="2016-10" db="EMBL/GenBank/DDBJ databases">
        <authorList>
            <person name="de Groot N.N."/>
        </authorList>
    </citation>
    <scope>NUCLEOTIDE SEQUENCE [LARGE SCALE GENOMIC DNA]</scope>
    <source>
        <strain evidence="2 3">MON 2.2</strain>
    </source>
</reference>
<feature type="domain" description="Rhodanese" evidence="1">
    <location>
        <begin position="11"/>
        <end position="98"/>
    </location>
</feature>
<keyword evidence="3" id="KW-1185">Reference proteome</keyword>
<dbReference type="PANTHER" id="PTHR43031">
    <property type="entry name" value="FAD-DEPENDENT OXIDOREDUCTASE"/>
    <property type="match status" value="1"/>
</dbReference>
<dbReference type="Pfam" id="PF00581">
    <property type="entry name" value="Rhodanese"/>
    <property type="match status" value="1"/>
</dbReference>
<dbReference type="SMART" id="SM00450">
    <property type="entry name" value="RHOD"/>
    <property type="match status" value="1"/>
</dbReference>
<dbReference type="Gene3D" id="3.40.250.10">
    <property type="entry name" value="Rhodanese-like domain"/>
    <property type="match status" value="1"/>
</dbReference>
<dbReference type="AlphaFoldDB" id="A0A1G6S2D5"/>
<evidence type="ECO:0000313" key="2">
    <source>
        <dbReference type="EMBL" id="SDD10999.1"/>
    </source>
</evidence>
<evidence type="ECO:0000313" key="3">
    <source>
        <dbReference type="Proteomes" id="UP000198546"/>
    </source>
</evidence>
<dbReference type="InterPro" id="IPR036873">
    <property type="entry name" value="Rhodanese-like_dom_sf"/>
</dbReference>
<dbReference type="PANTHER" id="PTHR43031:SF1">
    <property type="entry name" value="PYRIDINE NUCLEOTIDE-DISULPHIDE OXIDOREDUCTASE"/>
    <property type="match status" value="1"/>
</dbReference>
<dbReference type="GO" id="GO:0016740">
    <property type="term" value="F:transferase activity"/>
    <property type="evidence" value="ECO:0007669"/>
    <property type="project" value="UniProtKB-KW"/>
</dbReference>
<organism evidence="2 3">
    <name type="scientific">Auraticoccus monumenti</name>
    <dbReference type="NCBI Taxonomy" id="675864"/>
    <lineage>
        <taxon>Bacteria</taxon>
        <taxon>Bacillati</taxon>
        <taxon>Actinomycetota</taxon>
        <taxon>Actinomycetes</taxon>
        <taxon>Propionibacteriales</taxon>
        <taxon>Propionibacteriaceae</taxon>
        <taxon>Auraticoccus</taxon>
    </lineage>
</organism>
<protein>
    <submittedName>
        <fullName evidence="2">Rhodanese-related sulfurtransferase</fullName>
    </submittedName>
</protein>
<proteinExistence type="predicted"/>
<dbReference type="InterPro" id="IPR050229">
    <property type="entry name" value="GlpE_sulfurtransferase"/>
</dbReference>
<dbReference type="InterPro" id="IPR001763">
    <property type="entry name" value="Rhodanese-like_dom"/>
</dbReference>
<gene>
    <name evidence="2" type="ORF">SAMN04489747_0199</name>
</gene>
<sequence length="106" mass="11697">MDVPTVTIDQIPEDARLLDVREDDEWAAGHAERAQHLPMTELAERYGELPPEEEVYVICRSGGRSARVTAWLNQNGFTATNVAGGMGEWQERGLPLVGEGDTPHVI</sequence>
<dbReference type="EMBL" id="LT629688">
    <property type="protein sequence ID" value="SDD10999.1"/>
    <property type="molecule type" value="Genomic_DNA"/>
</dbReference>
<accession>A0A1G6S2D5</accession>
<dbReference type="STRING" id="675864.SAMN04489747_0199"/>
<keyword evidence="2" id="KW-0808">Transferase</keyword>
<dbReference type="SUPFAM" id="SSF52821">
    <property type="entry name" value="Rhodanese/Cell cycle control phosphatase"/>
    <property type="match status" value="1"/>
</dbReference>